<dbReference type="Proteomes" id="UP000078542">
    <property type="component" value="Unassembled WGS sequence"/>
</dbReference>
<reference evidence="1 2" key="1">
    <citation type="submission" date="2016-03" db="EMBL/GenBank/DDBJ databases">
        <title>Cyphomyrmex costatus WGS genome.</title>
        <authorList>
            <person name="Nygaard S."/>
            <person name="Hu H."/>
            <person name="Boomsma J."/>
            <person name="Zhang G."/>
        </authorList>
    </citation>
    <scope>NUCLEOTIDE SEQUENCE [LARGE SCALE GENOMIC DNA]</scope>
    <source>
        <strain evidence="1">MS0001</strain>
        <tissue evidence="1">Whole body</tissue>
    </source>
</reference>
<evidence type="ECO:0000313" key="1">
    <source>
        <dbReference type="EMBL" id="KYN03589.1"/>
    </source>
</evidence>
<dbReference type="STRING" id="456900.A0A151IJL9"/>
<dbReference type="PANTHER" id="PTHR22954:SF3">
    <property type="entry name" value="PROTEIN CBG08539"/>
    <property type="match status" value="1"/>
</dbReference>
<dbReference type="EMBL" id="KQ977317">
    <property type="protein sequence ID" value="KYN03589.1"/>
    <property type="molecule type" value="Genomic_DNA"/>
</dbReference>
<name>A0A151IJL9_9HYME</name>
<feature type="non-terminal residue" evidence="1">
    <location>
        <position position="1"/>
    </location>
</feature>
<protein>
    <submittedName>
        <fullName evidence="1">Uncharacterized protein</fullName>
    </submittedName>
</protein>
<dbReference type="AlphaFoldDB" id="A0A151IJL9"/>
<sequence>KTRFEALENKFSELSLIKEKTFTLMVLGDTAEEELVHEIEVADEYKAKFVRIENKVTRLLGANQSTAANQTSAGISMNAVGERRQKTYKLSKIELRKFNGDVKEWLQFWSQFKKIHEDIHIANENKFQYLIQAMAPKSRAYDLVQSFPPTGENYDKVILSLKNRFGREELQVEVYVREMLKLVLHKAMKPNEKTQLSTLYDRIESHLRALETLGVTTDKCAIMLFPLVEFSLPEDLLRAWQRSSSGSHITDVPKDRLILLIEFLRAEVENEERISMAVRGFGLKSENDKGKKSKVRANNDKDIPSAASLLTTGANKNITNTLKIYFVVLNIRVLIVRRHEE</sequence>
<dbReference type="Pfam" id="PF03564">
    <property type="entry name" value="DUF1759"/>
    <property type="match status" value="1"/>
</dbReference>
<organism evidence="1 2">
    <name type="scientific">Cyphomyrmex costatus</name>
    <dbReference type="NCBI Taxonomy" id="456900"/>
    <lineage>
        <taxon>Eukaryota</taxon>
        <taxon>Metazoa</taxon>
        <taxon>Ecdysozoa</taxon>
        <taxon>Arthropoda</taxon>
        <taxon>Hexapoda</taxon>
        <taxon>Insecta</taxon>
        <taxon>Pterygota</taxon>
        <taxon>Neoptera</taxon>
        <taxon>Endopterygota</taxon>
        <taxon>Hymenoptera</taxon>
        <taxon>Apocrita</taxon>
        <taxon>Aculeata</taxon>
        <taxon>Formicoidea</taxon>
        <taxon>Formicidae</taxon>
        <taxon>Myrmicinae</taxon>
        <taxon>Cyphomyrmex</taxon>
    </lineage>
</organism>
<keyword evidence="2" id="KW-1185">Reference proteome</keyword>
<gene>
    <name evidence="1" type="ORF">ALC62_05562</name>
</gene>
<dbReference type="InterPro" id="IPR005312">
    <property type="entry name" value="DUF1759"/>
</dbReference>
<accession>A0A151IJL9</accession>
<dbReference type="PANTHER" id="PTHR22954">
    <property type="entry name" value="RETROVIRAL PROTEASE-RELATED"/>
    <property type="match status" value="1"/>
</dbReference>
<evidence type="ECO:0000313" key="2">
    <source>
        <dbReference type="Proteomes" id="UP000078542"/>
    </source>
</evidence>
<proteinExistence type="predicted"/>